<dbReference type="InterPro" id="IPR002514">
    <property type="entry name" value="Transposase_8"/>
</dbReference>
<dbReference type="Pfam" id="PF01527">
    <property type="entry name" value="HTH_Tnp_1"/>
    <property type="match status" value="1"/>
</dbReference>
<sequence>MAAKHSDDLKREAVRIATSNGLTRRQVTSDLGVAFSTFGKWMRDFADDPSGATQDAELARENERLRKENRILREEREVLKMAAIFFAGQEQRDFNSLRTTVEICRAPICAA</sequence>
<dbReference type="Proteomes" id="UP000018780">
    <property type="component" value="Chromosome"/>
</dbReference>
<dbReference type="PATRIC" id="fig|999552.6.peg.3436"/>
<evidence type="ECO:0000313" key="2">
    <source>
        <dbReference type="EMBL" id="AHD02167.1"/>
    </source>
</evidence>
<proteinExistence type="predicted"/>
<accession>V9VZ41</accession>
<dbReference type="GO" id="GO:0004803">
    <property type="term" value="F:transposase activity"/>
    <property type="evidence" value="ECO:0007669"/>
    <property type="project" value="InterPro"/>
</dbReference>
<dbReference type="EMBL" id="CP006773">
    <property type="protein sequence ID" value="AHD02167.1"/>
    <property type="molecule type" value="Genomic_DNA"/>
</dbReference>
<dbReference type="Gene3D" id="1.10.10.60">
    <property type="entry name" value="Homeodomain-like"/>
    <property type="match status" value="1"/>
</dbReference>
<feature type="coiled-coil region" evidence="1">
    <location>
        <begin position="55"/>
        <end position="82"/>
    </location>
</feature>
<protein>
    <submittedName>
        <fullName evidence="2">Transposase</fullName>
    </submittedName>
</protein>
<organism evidence="2 3">
    <name type="scientific">Leisingera methylohalidivorans DSM 14336</name>
    <dbReference type="NCBI Taxonomy" id="999552"/>
    <lineage>
        <taxon>Bacteria</taxon>
        <taxon>Pseudomonadati</taxon>
        <taxon>Pseudomonadota</taxon>
        <taxon>Alphaproteobacteria</taxon>
        <taxon>Rhodobacterales</taxon>
        <taxon>Roseobacteraceae</taxon>
        <taxon>Leisingera</taxon>
    </lineage>
</organism>
<dbReference type="GO" id="GO:0003677">
    <property type="term" value="F:DNA binding"/>
    <property type="evidence" value="ECO:0007669"/>
    <property type="project" value="InterPro"/>
</dbReference>
<evidence type="ECO:0000313" key="3">
    <source>
        <dbReference type="Proteomes" id="UP000018780"/>
    </source>
</evidence>
<dbReference type="InterPro" id="IPR009057">
    <property type="entry name" value="Homeodomain-like_sf"/>
</dbReference>
<reference evidence="2 3" key="1">
    <citation type="submission" date="2013-09" db="EMBL/GenBank/DDBJ databases">
        <authorList>
            <consortium name="DOE Joint Genome Institute"/>
            <person name="Klenk H.-P."/>
            <person name="Huntemann M."/>
            <person name="Han J."/>
            <person name="Chen A."/>
            <person name="Kyrpides N."/>
            <person name="Mavromatis K."/>
            <person name="Markowitz V."/>
            <person name="Palaniappan K."/>
            <person name="Ivanova N."/>
            <person name="Schaumberg A."/>
            <person name="Pati A."/>
            <person name="Liolios K."/>
            <person name="Nordberg H.P."/>
            <person name="Cantor M.N."/>
            <person name="Hua S.X."/>
            <person name="Woyke T."/>
        </authorList>
    </citation>
    <scope>NUCLEOTIDE SEQUENCE [LARGE SCALE GENOMIC DNA]</scope>
    <source>
        <strain evidence="2 3">DSM 14336</strain>
    </source>
</reference>
<name>V9VZ41_9RHOB</name>
<evidence type="ECO:0000256" key="1">
    <source>
        <dbReference type="SAM" id="Coils"/>
    </source>
</evidence>
<dbReference type="AlphaFoldDB" id="V9VZ41"/>
<dbReference type="STRING" id="999552.METH_17305"/>
<dbReference type="HOGENOM" id="CLU_027402_33_0_5"/>
<keyword evidence="1" id="KW-0175">Coiled coil</keyword>
<dbReference type="SUPFAM" id="SSF46689">
    <property type="entry name" value="Homeodomain-like"/>
    <property type="match status" value="1"/>
</dbReference>
<dbReference type="KEGG" id="lmd:METH_17305"/>
<gene>
    <name evidence="2" type="ORF">METH_17305</name>
</gene>
<dbReference type="GO" id="GO:0006313">
    <property type="term" value="P:DNA transposition"/>
    <property type="evidence" value="ECO:0007669"/>
    <property type="project" value="InterPro"/>
</dbReference>
<keyword evidence="3" id="KW-1185">Reference proteome</keyword>